<dbReference type="CDD" id="cd23837">
    <property type="entry name" value="UBCc_UBE2O"/>
    <property type="match status" value="1"/>
</dbReference>
<dbReference type="Proteomes" id="UP001454036">
    <property type="component" value="Unassembled WGS sequence"/>
</dbReference>
<dbReference type="EMBL" id="BAABME010006438">
    <property type="protein sequence ID" value="GAA0168357.1"/>
    <property type="molecule type" value="Genomic_DNA"/>
</dbReference>
<dbReference type="PANTHER" id="PTHR46116:SF19">
    <property type="entry name" value="UBIQUITIN-CONJUGATING ENZYME FAMILY PROTEIN"/>
    <property type="match status" value="1"/>
</dbReference>
<accession>A0AAV3R1U5</accession>
<dbReference type="Gene3D" id="3.10.110.10">
    <property type="entry name" value="Ubiquitin Conjugating Enzyme"/>
    <property type="match status" value="1"/>
</dbReference>
<gene>
    <name evidence="5" type="ORF">LIER_23090</name>
</gene>
<keyword evidence="5" id="KW-0436">Ligase</keyword>
<dbReference type="GO" id="GO:0061631">
    <property type="term" value="F:ubiquitin conjugating enzyme activity"/>
    <property type="evidence" value="ECO:0007669"/>
    <property type="project" value="TreeGrafter"/>
</dbReference>
<evidence type="ECO:0000313" key="6">
    <source>
        <dbReference type="Proteomes" id="UP001454036"/>
    </source>
</evidence>
<evidence type="ECO:0000256" key="3">
    <source>
        <dbReference type="SAM" id="SignalP"/>
    </source>
</evidence>
<dbReference type="PANTHER" id="PTHR46116">
    <property type="entry name" value="(E3-INDEPENDENT) E2 UBIQUITIN-CONJUGATING ENZYME"/>
    <property type="match status" value="1"/>
</dbReference>
<keyword evidence="1" id="KW-0808">Transferase</keyword>
<dbReference type="Pfam" id="PF00179">
    <property type="entry name" value="UQ_con"/>
    <property type="match status" value="1"/>
</dbReference>
<organism evidence="5 6">
    <name type="scientific">Lithospermum erythrorhizon</name>
    <name type="common">Purple gromwell</name>
    <name type="synonym">Lithospermum officinale var. erythrorhizon</name>
    <dbReference type="NCBI Taxonomy" id="34254"/>
    <lineage>
        <taxon>Eukaryota</taxon>
        <taxon>Viridiplantae</taxon>
        <taxon>Streptophyta</taxon>
        <taxon>Embryophyta</taxon>
        <taxon>Tracheophyta</taxon>
        <taxon>Spermatophyta</taxon>
        <taxon>Magnoliopsida</taxon>
        <taxon>eudicotyledons</taxon>
        <taxon>Gunneridae</taxon>
        <taxon>Pentapetalae</taxon>
        <taxon>asterids</taxon>
        <taxon>lamiids</taxon>
        <taxon>Boraginales</taxon>
        <taxon>Boraginaceae</taxon>
        <taxon>Boraginoideae</taxon>
        <taxon>Lithospermeae</taxon>
        <taxon>Lithospermum</taxon>
    </lineage>
</organism>
<dbReference type="SMART" id="SM00212">
    <property type="entry name" value="UBCc"/>
    <property type="match status" value="1"/>
</dbReference>
<evidence type="ECO:0000313" key="5">
    <source>
        <dbReference type="EMBL" id="GAA0168357.1"/>
    </source>
</evidence>
<dbReference type="PROSITE" id="PS50127">
    <property type="entry name" value="UBC_2"/>
    <property type="match status" value="1"/>
</dbReference>
<evidence type="ECO:0000259" key="4">
    <source>
        <dbReference type="PROSITE" id="PS50127"/>
    </source>
</evidence>
<feature type="signal peptide" evidence="3">
    <location>
        <begin position="1"/>
        <end position="17"/>
    </location>
</feature>
<protein>
    <submittedName>
        <fullName evidence="5">Ubiquitin-protein ligase</fullName>
    </submittedName>
</protein>
<dbReference type="InterPro" id="IPR000608">
    <property type="entry name" value="UBC"/>
</dbReference>
<dbReference type="GO" id="GO:0016874">
    <property type="term" value="F:ligase activity"/>
    <property type="evidence" value="ECO:0007669"/>
    <property type="project" value="UniProtKB-KW"/>
</dbReference>
<dbReference type="SUPFAM" id="SSF54495">
    <property type="entry name" value="UBC-like"/>
    <property type="match status" value="1"/>
</dbReference>
<evidence type="ECO:0000256" key="1">
    <source>
        <dbReference type="ARBA" id="ARBA00022679"/>
    </source>
</evidence>
<keyword evidence="6" id="KW-1185">Reference proteome</keyword>
<name>A0AAV3R1U5_LITER</name>
<dbReference type="AlphaFoldDB" id="A0AAV3R1U5"/>
<proteinExistence type="predicted"/>
<evidence type="ECO:0000256" key="2">
    <source>
        <dbReference type="ARBA" id="ARBA00022786"/>
    </source>
</evidence>
<comment type="caution">
    <text evidence="5">The sequence shown here is derived from an EMBL/GenBank/DDBJ whole genome shotgun (WGS) entry which is preliminary data.</text>
</comment>
<feature type="chain" id="PRO_5043685628" evidence="3">
    <location>
        <begin position="18"/>
        <end position="382"/>
    </location>
</feature>
<reference evidence="5 6" key="1">
    <citation type="submission" date="2024-01" db="EMBL/GenBank/DDBJ databases">
        <title>The complete chloroplast genome sequence of Lithospermum erythrorhizon: insights into the phylogenetic relationship among Boraginaceae species and the maternal lineages of purple gromwells.</title>
        <authorList>
            <person name="Okada T."/>
            <person name="Watanabe K."/>
        </authorList>
    </citation>
    <scope>NUCLEOTIDE SEQUENCE [LARGE SCALE GENOMIC DNA]</scope>
</reference>
<dbReference type="InterPro" id="IPR016135">
    <property type="entry name" value="UBQ-conjugating_enzyme/RWD"/>
</dbReference>
<keyword evidence="3" id="KW-0732">Signal</keyword>
<keyword evidence="2" id="KW-0833">Ubl conjugation pathway</keyword>
<sequence length="382" mass="42651">MLFLLLLALCMRTFVNTVSSPDEEISDEVSTLCHQEQGSSCSIEFRRFDIVSDVSDHHYIKSNESGKEMQSFANANGTVQCQIMKEWKILETDLPDSIYVRAYETRIDLLRAVIIGAPGTPYHDGLFFFDIVFPSDYPKHPPKVYYHAHGLRLNPNLYANGKVCLSLINTWSGAKPEKWTPTKSTILQLLVSIQGLVLNDKPYFNEPGTQVSQNKMTQNVIKKYMAYNETAFLLSCKTMLNHMNNQPKHFESLVAEHFQMRAEHILAALGAYRNGFCLVGHYSLGSSSPSKPLKVSPSFKDSLDKFSAALHLAFEKIGKTSPIVHGSEMAKNGSVSKTVVETEANTCSSSSANPQAFVGKPKSSKHKGVWKRFISALAWISK</sequence>
<feature type="domain" description="UBC core" evidence="4">
    <location>
        <begin position="78"/>
        <end position="240"/>
    </location>
</feature>